<evidence type="ECO:0000256" key="1">
    <source>
        <dbReference type="SAM" id="MobiDB-lite"/>
    </source>
</evidence>
<reference evidence="2 3" key="1">
    <citation type="submission" date="2024-09" db="EMBL/GenBank/DDBJ databases">
        <title>The Natural Products Discovery Center: Release of the First 8490 Sequenced Strains for Exploring Actinobacteria Biosynthetic Diversity.</title>
        <authorList>
            <person name="Kalkreuter E."/>
            <person name="Kautsar S.A."/>
            <person name="Yang D."/>
            <person name="Bader C.D."/>
            <person name="Teijaro C.N."/>
            <person name="Fluegel L."/>
            <person name="Davis C.M."/>
            <person name="Simpson J.R."/>
            <person name="Lauterbach L."/>
            <person name="Steele A.D."/>
            <person name="Gui C."/>
            <person name="Meng S."/>
            <person name="Li G."/>
            <person name="Viehrig K."/>
            <person name="Ye F."/>
            <person name="Su P."/>
            <person name="Kiefer A.F."/>
            <person name="Nichols A."/>
            <person name="Cepeda A.J."/>
            <person name="Yan W."/>
            <person name="Fan B."/>
            <person name="Jiang Y."/>
            <person name="Adhikari A."/>
            <person name="Zheng C.-J."/>
            <person name="Schuster L."/>
            <person name="Cowan T.M."/>
            <person name="Smanski M.J."/>
            <person name="Chevrette M.G."/>
            <person name="De Carvalho L.P.S."/>
            <person name="Shen B."/>
        </authorList>
    </citation>
    <scope>NUCLEOTIDE SEQUENCE [LARGE SCALE GENOMIC DNA]</scope>
    <source>
        <strain evidence="2 3">NPDC058328</strain>
    </source>
</reference>
<name>A0ABW6QHE2_9ACTN</name>
<evidence type="ECO:0008006" key="4">
    <source>
        <dbReference type="Google" id="ProtNLM"/>
    </source>
</evidence>
<gene>
    <name evidence="2" type="ORF">ACFVZC_33010</name>
</gene>
<evidence type="ECO:0000313" key="3">
    <source>
        <dbReference type="Proteomes" id="UP001601627"/>
    </source>
</evidence>
<keyword evidence="3" id="KW-1185">Reference proteome</keyword>
<accession>A0ABW6QHE2</accession>
<sequence length="139" mass="15138">MAELATGADGAVRVARQAADARRTTRIRAVRRDSDATHGVPRSTAELRENGERVHHKRIAPVMKSINPAGVRLRRRHRTTIADPTAARAWDLIGRDFTATNSNAKYAGDHLSPGGRWAVLSVLVFVGTGPTRQVTAGRR</sequence>
<comment type="caution">
    <text evidence="2">The sequence shown here is derived from an EMBL/GenBank/DDBJ whole genome shotgun (WGS) entry which is preliminary data.</text>
</comment>
<proteinExistence type="predicted"/>
<dbReference type="RefSeq" id="WP_388240494.1">
    <property type="nucleotide sequence ID" value="NZ_JBHVZQ010000050.1"/>
</dbReference>
<dbReference type="Proteomes" id="UP001601627">
    <property type="component" value="Unassembled WGS sequence"/>
</dbReference>
<feature type="region of interest" description="Disordered" evidence="1">
    <location>
        <begin position="32"/>
        <end position="53"/>
    </location>
</feature>
<dbReference type="EMBL" id="JBHVZQ010000050">
    <property type="protein sequence ID" value="MFF1278158.1"/>
    <property type="molecule type" value="Genomic_DNA"/>
</dbReference>
<organism evidence="2 3">
    <name type="scientific">Streptomyces marokkonensis</name>
    <dbReference type="NCBI Taxonomy" id="324855"/>
    <lineage>
        <taxon>Bacteria</taxon>
        <taxon>Bacillati</taxon>
        <taxon>Actinomycetota</taxon>
        <taxon>Actinomycetes</taxon>
        <taxon>Kitasatosporales</taxon>
        <taxon>Streptomycetaceae</taxon>
        <taxon>Streptomyces</taxon>
    </lineage>
</organism>
<protein>
    <recommendedName>
        <fullName evidence="4">Transposase</fullName>
    </recommendedName>
</protein>
<evidence type="ECO:0000313" key="2">
    <source>
        <dbReference type="EMBL" id="MFF1278158.1"/>
    </source>
</evidence>